<dbReference type="EMBL" id="CM042055">
    <property type="protein sequence ID" value="KAI3702540.1"/>
    <property type="molecule type" value="Genomic_DNA"/>
</dbReference>
<evidence type="ECO:0000313" key="2">
    <source>
        <dbReference type="Proteomes" id="UP001055879"/>
    </source>
</evidence>
<keyword evidence="2" id="KW-1185">Reference proteome</keyword>
<sequence length="144" mass="15734">MDDLLVIKIHLFMKTGVVPGRRFTRIARGTGWSGNPGKLDSVGRSPAGRPHRERGRPENDPGSRGIREWGGPGRRGPSGNPGSRRSLKSSAVDDLSLEAEDVLTSSGAEDLSSLQQLMLEDFFQTHCTFLTKYIVISCIDVDLI</sequence>
<evidence type="ECO:0000313" key="1">
    <source>
        <dbReference type="EMBL" id="KAI3702540.1"/>
    </source>
</evidence>
<name>A0ACB8ZYU5_ARCLA</name>
<reference evidence="1 2" key="2">
    <citation type="journal article" date="2022" name="Mol. Ecol. Resour.">
        <title>The genomes of chicory, endive, great burdock and yacon provide insights into Asteraceae paleo-polyploidization history and plant inulin production.</title>
        <authorList>
            <person name="Fan W."/>
            <person name="Wang S."/>
            <person name="Wang H."/>
            <person name="Wang A."/>
            <person name="Jiang F."/>
            <person name="Liu H."/>
            <person name="Zhao H."/>
            <person name="Xu D."/>
            <person name="Zhang Y."/>
        </authorList>
    </citation>
    <scope>NUCLEOTIDE SEQUENCE [LARGE SCALE GENOMIC DNA]</scope>
    <source>
        <strain evidence="2">cv. Niubang</strain>
    </source>
</reference>
<proteinExistence type="predicted"/>
<organism evidence="1 2">
    <name type="scientific">Arctium lappa</name>
    <name type="common">Greater burdock</name>
    <name type="synonym">Lappa major</name>
    <dbReference type="NCBI Taxonomy" id="4217"/>
    <lineage>
        <taxon>Eukaryota</taxon>
        <taxon>Viridiplantae</taxon>
        <taxon>Streptophyta</taxon>
        <taxon>Embryophyta</taxon>
        <taxon>Tracheophyta</taxon>
        <taxon>Spermatophyta</taxon>
        <taxon>Magnoliopsida</taxon>
        <taxon>eudicotyledons</taxon>
        <taxon>Gunneridae</taxon>
        <taxon>Pentapetalae</taxon>
        <taxon>asterids</taxon>
        <taxon>campanulids</taxon>
        <taxon>Asterales</taxon>
        <taxon>Asteraceae</taxon>
        <taxon>Carduoideae</taxon>
        <taxon>Cardueae</taxon>
        <taxon>Arctiinae</taxon>
        <taxon>Arctium</taxon>
    </lineage>
</organism>
<dbReference type="Proteomes" id="UP001055879">
    <property type="component" value="Linkage Group LG09"/>
</dbReference>
<reference evidence="2" key="1">
    <citation type="journal article" date="2022" name="Mol. Ecol. Resour.">
        <title>The genomes of chicory, endive, great burdock and yacon provide insights into Asteraceae palaeo-polyploidization history and plant inulin production.</title>
        <authorList>
            <person name="Fan W."/>
            <person name="Wang S."/>
            <person name="Wang H."/>
            <person name="Wang A."/>
            <person name="Jiang F."/>
            <person name="Liu H."/>
            <person name="Zhao H."/>
            <person name="Xu D."/>
            <person name="Zhang Y."/>
        </authorList>
    </citation>
    <scope>NUCLEOTIDE SEQUENCE [LARGE SCALE GENOMIC DNA]</scope>
    <source>
        <strain evidence="2">cv. Niubang</strain>
    </source>
</reference>
<comment type="caution">
    <text evidence="1">The sequence shown here is derived from an EMBL/GenBank/DDBJ whole genome shotgun (WGS) entry which is preliminary data.</text>
</comment>
<gene>
    <name evidence="1" type="ORF">L6452_28280</name>
</gene>
<accession>A0ACB8ZYU5</accession>
<protein>
    <submittedName>
        <fullName evidence="1">Uncharacterized protein</fullName>
    </submittedName>
</protein>